<keyword evidence="12" id="KW-0378">Hydrolase</keyword>
<feature type="compositionally biased region" description="Polar residues" evidence="24">
    <location>
        <begin position="35"/>
        <end position="49"/>
    </location>
</feature>
<feature type="compositionally biased region" description="Polar residues" evidence="24">
    <location>
        <begin position="131"/>
        <end position="157"/>
    </location>
</feature>
<dbReference type="GO" id="GO:0003723">
    <property type="term" value="F:RNA binding"/>
    <property type="evidence" value="ECO:0007669"/>
    <property type="project" value="UniProtKB-KW"/>
</dbReference>
<evidence type="ECO:0000256" key="24">
    <source>
        <dbReference type="SAM" id="MobiDB-lite"/>
    </source>
</evidence>
<evidence type="ECO:0000259" key="25">
    <source>
        <dbReference type="Pfam" id="PF03372"/>
    </source>
</evidence>
<proteinExistence type="inferred from homology"/>
<feature type="domain" description="Endonuclease/exonuclease/phosphatase" evidence="25">
    <location>
        <begin position="388"/>
        <end position="488"/>
    </location>
</feature>
<dbReference type="STRING" id="1116229.S3D6Q7"/>
<evidence type="ECO:0000256" key="4">
    <source>
        <dbReference type="ARBA" id="ARBA00004496"/>
    </source>
</evidence>
<dbReference type="PANTHER" id="PTHR12121">
    <property type="entry name" value="CARBON CATABOLITE REPRESSOR PROTEIN 4"/>
    <property type="match status" value="1"/>
</dbReference>
<accession>S3D6Q7</accession>
<dbReference type="RefSeq" id="XP_008080791.1">
    <property type="nucleotide sequence ID" value="XM_008082600.1"/>
</dbReference>
<evidence type="ECO:0000256" key="19">
    <source>
        <dbReference type="ARBA" id="ARBA00023475"/>
    </source>
</evidence>
<dbReference type="Proteomes" id="UP000016922">
    <property type="component" value="Unassembled WGS sequence"/>
</dbReference>
<feature type="compositionally biased region" description="Low complexity" evidence="24">
    <location>
        <begin position="75"/>
        <end position="87"/>
    </location>
</feature>
<dbReference type="OMA" id="PHYYARA"/>
<dbReference type="Gene3D" id="3.60.10.10">
    <property type="entry name" value="Endonuclease/exonuclease/phosphatase"/>
    <property type="match status" value="1"/>
</dbReference>
<evidence type="ECO:0000256" key="7">
    <source>
        <dbReference type="ARBA" id="ARBA00022490"/>
    </source>
</evidence>
<dbReference type="GO" id="GO:0000289">
    <property type="term" value="P:nuclear-transcribed mRNA poly(A) tail shortening"/>
    <property type="evidence" value="ECO:0007669"/>
    <property type="project" value="EnsemblFungi"/>
</dbReference>
<comment type="function">
    <text evidence="23">Acts as a catalytic component of the CCR4-NOT core complex, which in the nucleus seems to be a general transcription factor, and in the cytoplasm the major mRNA deadenylase involved in mRNA turnover. Ccr4 has 3'-5' RNase activity with a strong preference for polyadenylated substrates and also low exonuclease activity towards single-stranded DNA.</text>
</comment>
<dbReference type="SUPFAM" id="SSF56219">
    <property type="entry name" value="DNase I-like"/>
    <property type="match status" value="1"/>
</dbReference>
<keyword evidence="18" id="KW-0539">Nucleus</keyword>
<dbReference type="EMBL" id="KE145359">
    <property type="protein sequence ID" value="EPE32779.1"/>
    <property type="molecule type" value="Genomic_DNA"/>
</dbReference>
<evidence type="ECO:0000256" key="22">
    <source>
        <dbReference type="ARBA" id="ARBA00033317"/>
    </source>
</evidence>
<evidence type="ECO:0000256" key="23">
    <source>
        <dbReference type="ARBA" id="ARBA00045495"/>
    </source>
</evidence>
<keyword evidence="15" id="KW-0694">RNA-binding</keyword>
<dbReference type="PANTHER" id="PTHR12121:SF100">
    <property type="entry name" value="POLY(A)-SPECIFIC RIBONUCLEASE"/>
    <property type="match status" value="1"/>
</dbReference>
<dbReference type="GO" id="GO:0000932">
    <property type="term" value="C:P-body"/>
    <property type="evidence" value="ECO:0007669"/>
    <property type="project" value="EnsemblFungi"/>
</dbReference>
<feature type="domain" description="Endonuclease/exonuclease/phosphatase" evidence="25">
    <location>
        <begin position="610"/>
        <end position="732"/>
    </location>
</feature>
<dbReference type="EC" id="3.1.13.4" evidence="6"/>
<evidence type="ECO:0000256" key="12">
    <source>
        <dbReference type="ARBA" id="ARBA00022801"/>
    </source>
</evidence>
<feature type="region of interest" description="Disordered" evidence="24">
    <location>
        <begin position="35"/>
        <end position="157"/>
    </location>
</feature>
<keyword evidence="27" id="KW-1185">Reference proteome</keyword>
<comment type="similarity">
    <text evidence="5">Belongs to the CCR4/nocturin family.</text>
</comment>
<dbReference type="SUPFAM" id="SSF52058">
    <property type="entry name" value="L domain-like"/>
    <property type="match status" value="1"/>
</dbReference>
<evidence type="ECO:0000256" key="16">
    <source>
        <dbReference type="ARBA" id="ARBA00023015"/>
    </source>
</evidence>
<name>S3D6Q7_GLAL2</name>
<sequence length="763" mass="86273">MADGYRYLQQSAGNHFYPQQYTANHHARQQIIRNSTPPNNLRSAFSTETPSPSRSPDSHSPAPNSYAMYGPGHSGQPVRVPGRQPQQNMMFNYPHAHQQQHQQHHANTQHDHSSHPTNGSVLGHHAHYSSGVLSNATPSFTPSNLQNGHTSTTRGGQAQAITEYWAEQMRLHKESETANQSMVEHGAPNHFARARAGENRGLTTSADTGSTDENSEDRSRPYRQEMVKRQDWHSMDISGQGLKVLATPLFDYVFLSELYIASNRITRLPEAIGQLRYLTHLDASFNLLTELPKELGMCVYLKKLLVFNNRIETVPYALGALHQLEQLGIEGNPHLDPDIKSAISERGTKALIKELKESAPAPAPPQERKWITLQDGLPSASNETIKVASFNILCDRACTQALYGYTPDSDLEWETRRENVLKEILTIDADVISLQEVDTDTHYEFLSPKLAYHDYKGIYWPRPRSKTMLEKEAKRVDGCAIFYKGSKYILLDKQLIDMANVAINRPDMKNQQDIFNRVMPRDNIAIIAFLENRITGSRIIIVNTHLHWDPKYADVKLIQTAIVMEKVEVLAEKWTKRSACTDREKKAGLMDENGIPETNFANFTPSMEYSSNTQIPLIVNGDLNSTTGSSVYDLLSKGSVKPNHRELSQYQYGNFTKNGIDHPFSLRSAYTALEKTPDRLQFTNYVPNFRDVIDHIWYSTNTLELTSLLGGVDPEYMKTVPGFPNHHFPSDHLLIASEFSVKARKEKKVHAEPDFGPSSRRRD</sequence>
<dbReference type="Pfam" id="PF03372">
    <property type="entry name" value="Exo_endo_phos"/>
    <property type="match status" value="2"/>
</dbReference>
<feature type="compositionally biased region" description="Low complexity" evidence="24">
    <location>
        <begin position="50"/>
        <end position="63"/>
    </location>
</feature>
<dbReference type="Gene3D" id="3.80.10.10">
    <property type="entry name" value="Ribonuclease Inhibitor"/>
    <property type="match status" value="1"/>
</dbReference>
<keyword evidence="14" id="KW-0460">Magnesium</keyword>
<dbReference type="eggNOG" id="KOG0620">
    <property type="taxonomic scope" value="Eukaryota"/>
</dbReference>
<evidence type="ECO:0000313" key="26">
    <source>
        <dbReference type="EMBL" id="EPE32779.1"/>
    </source>
</evidence>
<evidence type="ECO:0000256" key="11">
    <source>
        <dbReference type="ARBA" id="ARBA00022737"/>
    </source>
</evidence>
<comment type="subcellular location">
    <subcellularLocation>
        <location evidence="4">Cytoplasm</location>
    </subcellularLocation>
    <subcellularLocation>
        <location evidence="3">Nucleus</location>
    </subcellularLocation>
</comment>
<evidence type="ECO:0000256" key="15">
    <source>
        <dbReference type="ARBA" id="ARBA00022884"/>
    </source>
</evidence>
<dbReference type="GO" id="GO:0046872">
    <property type="term" value="F:metal ion binding"/>
    <property type="evidence" value="ECO:0007669"/>
    <property type="project" value="UniProtKB-KW"/>
</dbReference>
<keyword evidence="9" id="KW-0540">Nuclease</keyword>
<dbReference type="InterPro" id="IPR050410">
    <property type="entry name" value="CCR4/nocturin_mRNA_transcr"/>
</dbReference>
<evidence type="ECO:0000256" key="8">
    <source>
        <dbReference type="ARBA" id="ARBA00022614"/>
    </source>
</evidence>
<evidence type="ECO:0000256" key="3">
    <source>
        <dbReference type="ARBA" id="ARBA00004123"/>
    </source>
</evidence>
<evidence type="ECO:0000256" key="20">
    <source>
        <dbReference type="ARBA" id="ARBA00030493"/>
    </source>
</evidence>
<organism evidence="26 27">
    <name type="scientific">Glarea lozoyensis (strain ATCC 20868 / MF5171)</name>
    <dbReference type="NCBI Taxonomy" id="1116229"/>
    <lineage>
        <taxon>Eukaryota</taxon>
        <taxon>Fungi</taxon>
        <taxon>Dikarya</taxon>
        <taxon>Ascomycota</taxon>
        <taxon>Pezizomycotina</taxon>
        <taxon>Leotiomycetes</taxon>
        <taxon>Helotiales</taxon>
        <taxon>Helotiaceae</taxon>
        <taxon>Glarea</taxon>
    </lineage>
</organism>
<comment type="cofactor">
    <cofactor evidence="2">
        <name>Mg(2+)</name>
        <dbReference type="ChEBI" id="CHEBI:18420"/>
    </cofactor>
</comment>
<keyword evidence="10" id="KW-0479">Metal-binding</keyword>
<evidence type="ECO:0000313" key="27">
    <source>
        <dbReference type="Proteomes" id="UP000016922"/>
    </source>
</evidence>
<keyword evidence="17" id="KW-0804">Transcription</keyword>
<dbReference type="InterPro" id="IPR036691">
    <property type="entry name" value="Endo/exonu/phosph_ase_sf"/>
</dbReference>
<gene>
    <name evidence="26" type="ORF">GLAREA_07913</name>
</gene>
<feature type="region of interest" description="Disordered" evidence="24">
    <location>
        <begin position="193"/>
        <end position="222"/>
    </location>
</feature>
<evidence type="ECO:0000256" key="18">
    <source>
        <dbReference type="ARBA" id="ARBA00023242"/>
    </source>
</evidence>
<dbReference type="FunFam" id="3.80.10.10:FF:000447">
    <property type="entry name" value="Glucose-repressible alcohol dehydrogenase transcriptional effector"/>
    <property type="match status" value="1"/>
</dbReference>
<evidence type="ECO:0000256" key="13">
    <source>
        <dbReference type="ARBA" id="ARBA00022839"/>
    </source>
</evidence>
<dbReference type="GO" id="GO:0004535">
    <property type="term" value="F:poly(A)-specific ribonuclease activity"/>
    <property type="evidence" value="ECO:0007669"/>
    <property type="project" value="UniProtKB-EC"/>
</dbReference>
<protein>
    <recommendedName>
        <fullName evidence="19">CCR4-Not complex 3'-5'-exoribonuclease subunit Ccr4</fullName>
        <ecNumber evidence="6">3.1.13.4</ecNumber>
    </recommendedName>
    <alternativeName>
        <fullName evidence="20">Carbon catabolite repressor protein 4</fullName>
    </alternativeName>
    <alternativeName>
        <fullName evidence="21">Cytoplasmic deadenylase</fullName>
    </alternativeName>
    <alternativeName>
        <fullName evidence="22">Glucose-repressible alcohol dehydrogenase transcriptional effector</fullName>
    </alternativeName>
</protein>
<keyword evidence="7" id="KW-0963">Cytoplasm</keyword>
<evidence type="ECO:0000256" key="17">
    <source>
        <dbReference type="ARBA" id="ARBA00023163"/>
    </source>
</evidence>
<dbReference type="CDD" id="cd09097">
    <property type="entry name" value="Deadenylase_CCR4"/>
    <property type="match status" value="1"/>
</dbReference>
<dbReference type="GO" id="GO:0030015">
    <property type="term" value="C:CCR4-NOT core complex"/>
    <property type="evidence" value="ECO:0007669"/>
    <property type="project" value="EnsemblFungi"/>
</dbReference>
<keyword evidence="13" id="KW-0269">Exonuclease</keyword>
<evidence type="ECO:0000256" key="21">
    <source>
        <dbReference type="ARBA" id="ARBA00031469"/>
    </source>
</evidence>
<evidence type="ECO:0000256" key="14">
    <source>
        <dbReference type="ARBA" id="ARBA00022842"/>
    </source>
</evidence>
<evidence type="ECO:0000256" key="5">
    <source>
        <dbReference type="ARBA" id="ARBA00010774"/>
    </source>
</evidence>
<evidence type="ECO:0000256" key="2">
    <source>
        <dbReference type="ARBA" id="ARBA00001946"/>
    </source>
</evidence>
<dbReference type="InterPro" id="IPR005135">
    <property type="entry name" value="Endo/exonuclease/phosphatase"/>
</dbReference>
<keyword evidence="16" id="KW-0805">Transcription regulation</keyword>
<evidence type="ECO:0000256" key="1">
    <source>
        <dbReference type="ARBA" id="ARBA00001663"/>
    </source>
</evidence>
<keyword evidence="8" id="KW-0433">Leucine-rich repeat</keyword>
<dbReference type="KEGG" id="glz:GLAREA_07913"/>
<dbReference type="GeneID" id="19466965"/>
<evidence type="ECO:0000256" key="6">
    <source>
        <dbReference type="ARBA" id="ARBA00012161"/>
    </source>
</evidence>
<evidence type="ECO:0000256" key="10">
    <source>
        <dbReference type="ARBA" id="ARBA00022723"/>
    </source>
</evidence>
<dbReference type="HOGENOM" id="CLU_016428_4_0_1"/>
<dbReference type="InterPro" id="IPR032675">
    <property type="entry name" value="LRR_dom_sf"/>
</dbReference>
<comment type="catalytic activity">
    <reaction evidence="1">
        <text>Exonucleolytic cleavage of poly(A) to 5'-AMP.</text>
        <dbReference type="EC" id="3.1.13.4"/>
    </reaction>
</comment>
<dbReference type="GO" id="GO:0005634">
    <property type="term" value="C:nucleus"/>
    <property type="evidence" value="ECO:0007669"/>
    <property type="project" value="UniProtKB-SubCell"/>
</dbReference>
<feature type="compositionally biased region" description="Polar residues" evidence="24">
    <location>
        <begin position="201"/>
        <end position="212"/>
    </location>
</feature>
<reference evidence="26 27" key="1">
    <citation type="journal article" date="2013" name="BMC Genomics">
        <title>Genomics-driven discovery of the pneumocandin biosynthetic gene cluster in the fungus Glarea lozoyensis.</title>
        <authorList>
            <person name="Chen L."/>
            <person name="Yue Q."/>
            <person name="Zhang X."/>
            <person name="Xiang M."/>
            <person name="Wang C."/>
            <person name="Li S."/>
            <person name="Che Y."/>
            <person name="Ortiz-Lopez F.J."/>
            <person name="Bills G.F."/>
            <person name="Liu X."/>
            <person name="An Z."/>
        </authorList>
    </citation>
    <scope>NUCLEOTIDE SEQUENCE [LARGE SCALE GENOMIC DNA]</scope>
    <source>
        <strain evidence="27">ATCC 20868 / MF5171</strain>
    </source>
</reference>
<evidence type="ECO:0000256" key="9">
    <source>
        <dbReference type="ARBA" id="ARBA00022722"/>
    </source>
</evidence>
<keyword evidence="11" id="KW-0677">Repeat</keyword>
<dbReference type="FunFam" id="3.60.10.10:FF:000037">
    <property type="entry name" value="Glucose-repressible alcohol dehydrogenase transcriptional effector"/>
    <property type="match status" value="1"/>
</dbReference>
<dbReference type="OrthoDB" id="428734at2759"/>
<dbReference type="AlphaFoldDB" id="S3D6Q7"/>